<comment type="caution">
    <text evidence="1">The sequence shown here is derived from an EMBL/GenBank/DDBJ whole genome shotgun (WGS) entry which is preliminary data.</text>
</comment>
<dbReference type="AlphaFoldDB" id="A0AAU9W2H0"/>
<gene>
    <name evidence="1" type="ORF">PMEA_00030986</name>
</gene>
<dbReference type="EMBL" id="CALNXJ010000007">
    <property type="protein sequence ID" value="CAH3044157.1"/>
    <property type="molecule type" value="Genomic_DNA"/>
</dbReference>
<sequence>RLLSVPVKKKEPVTPEVIQRLFAYYGSSPASLSDLRVLTLCILDYARFFRIKDKTGVHWEGAWVVIAKT</sequence>
<reference evidence="1 2" key="1">
    <citation type="submission" date="2022-05" db="EMBL/GenBank/DDBJ databases">
        <authorList>
            <consortium name="Genoscope - CEA"/>
            <person name="William W."/>
        </authorList>
    </citation>
    <scope>NUCLEOTIDE SEQUENCE [LARGE SCALE GENOMIC DNA]</scope>
</reference>
<protein>
    <submittedName>
        <fullName evidence="1">Uncharacterized protein</fullName>
    </submittedName>
</protein>
<name>A0AAU9W2H0_9CNID</name>
<evidence type="ECO:0000313" key="2">
    <source>
        <dbReference type="Proteomes" id="UP001159428"/>
    </source>
</evidence>
<proteinExistence type="predicted"/>
<evidence type="ECO:0000313" key="1">
    <source>
        <dbReference type="EMBL" id="CAH3044157.1"/>
    </source>
</evidence>
<feature type="non-terminal residue" evidence="1">
    <location>
        <position position="1"/>
    </location>
</feature>
<keyword evidence="2" id="KW-1185">Reference proteome</keyword>
<organism evidence="1 2">
    <name type="scientific">Pocillopora meandrina</name>
    <dbReference type="NCBI Taxonomy" id="46732"/>
    <lineage>
        <taxon>Eukaryota</taxon>
        <taxon>Metazoa</taxon>
        <taxon>Cnidaria</taxon>
        <taxon>Anthozoa</taxon>
        <taxon>Hexacorallia</taxon>
        <taxon>Scleractinia</taxon>
        <taxon>Astrocoeniina</taxon>
        <taxon>Pocilloporidae</taxon>
        <taxon>Pocillopora</taxon>
    </lineage>
</organism>
<accession>A0AAU9W2H0</accession>
<dbReference type="Proteomes" id="UP001159428">
    <property type="component" value="Unassembled WGS sequence"/>
</dbReference>